<name>A0ABY4FFK5_9BACT</name>
<accession>A0ABY4FFK5</accession>
<gene>
    <name evidence="2" type="ORF">MUN80_11965</name>
</gene>
<keyword evidence="1" id="KW-0732">Signal</keyword>
<protein>
    <recommendedName>
        <fullName evidence="4">DUF4168 domain-containing protein</fullName>
    </recommendedName>
</protein>
<sequence>MKSTTIIPQLLVAFALQAPAFAAPVAAPIASTFQQGTITAQAAAILNRFEQGIPGGLTTTQRDQIRQAAESYARDRATISAEAQKVFEATLQAVLNPSVYQDVYVANRDYFLSGRGQRPAAGPRTNVQQGSAILTRFERGIPGGLTTTQRDQIRQAAESYANNRTTDAAGALTAFESTLKAVLNPSVYQDVYLARRDYFLNGQGGGAQRRR</sequence>
<feature type="signal peptide" evidence="1">
    <location>
        <begin position="1"/>
        <end position="22"/>
    </location>
</feature>
<dbReference type="Proteomes" id="UP000831785">
    <property type="component" value="Chromosome"/>
</dbReference>
<keyword evidence="3" id="KW-1185">Reference proteome</keyword>
<dbReference type="RefSeq" id="WP_244724233.1">
    <property type="nucleotide sequence ID" value="NZ_CP095049.1"/>
</dbReference>
<proteinExistence type="predicted"/>
<organism evidence="2 3">
    <name type="scientific">Hymenobacter cellulosivorans</name>
    <dbReference type="NCBI Taxonomy" id="2932249"/>
    <lineage>
        <taxon>Bacteria</taxon>
        <taxon>Pseudomonadati</taxon>
        <taxon>Bacteroidota</taxon>
        <taxon>Cytophagia</taxon>
        <taxon>Cytophagales</taxon>
        <taxon>Hymenobacteraceae</taxon>
        <taxon>Hymenobacter</taxon>
    </lineage>
</organism>
<evidence type="ECO:0000256" key="1">
    <source>
        <dbReference type="SAM" id="SignalP"/>
    </source>
</evidence>
<reference evidence="2 3" key="1">
    <citation type="submission" date="2022-04" db="EMBL/GenBank/DDBJ databases">
        <title>Hymenobacter sp. isolated from the air.</title>
        <authorList>
            <person name="Won M."/>
            <person name="Lee C.-M."/>
            <person name="Woen H.-Y."/>
            <person name="Kwon S.-W."/>
        </authorList>
    </citation>
    <scope>NUCLEOTIDE SEQUENCE [LARGE SCALE GENOMIC DNA]</scope>
    <source>
        <strain evidence="3">5116 S-27</strain>
    </source>
</reference>
<dbReference type="EMBL" id="CP095049">
    <property type="protein sequence ID" value="UOQ55446.1"/>
    <property type="molecule type" value="Genomic_DNA"/>
</dbReference>
<feature type="chain" id="PRO_5046564712" description="DUF4168 domain-containing protein" evidence="1">
    <location>
        <begin position="23"/>
        <end position="211"/>
    </location>
</feature>
<evidence type="ECO:0008006" key="4">
    <source>
        <dbReference type="Google" id="ProtNLM"/>
    </source>
</evidence>
<evidence type="ECO:0000313" key="2">
    <source>
        <dbReference type="EMBL" id="UOQ55446.1"/>
    </source>
</evidence>
<evidence type="ECO:0000313" key="3">
    <source>
        <dbReference type="Proteomes" id="UP000831785"/>
    </source>
</evidence>